<evidence type="ECO:0000313" key="2">
    <source>
        <dbReference type="Proteomes" id="UP000216478"/>
    </source>
</evidence>
<protein>
    <submittedName>
        <fullName evidence="1">Uncharacterized protein</fullName>
    </submittedName>
</protein>
<gene>
    <name evidence="1" type="ORF">CEV33_2961</name>
</gene>
<accession>A0A256F321</accession>
<organism evidence="1 2">
    <name type="scientific">Brucella grignonensis</name>
    <dbReference type="NCBI Taxonomy" id="94627"/>
    <lineage>
        <taxon>Bacteria</taxon>
        <taxon>Pseudomonadati</taxon>
        <taxon>Pseudomonadota</taxon>
        <taxon>Alphaproteobacteria</taxon>
        <taxon>Hyphomicrobiales</taxon>
        <taxon>Brucellaceae</taxon>
        <taxon>Brucella/Ochrobactrum group</taxon>
        <taxon>Brucella</taxon>
    </lineage>
</organism>
<reference evidence="1 2" key="1">
    <citation type="submission" date="2017-07" db="EMBL/GenBank/DDBJ databases">
        <title>Phylogenetic study on the rhizospheric bacterium Ochrobactrum sp. A44.</title>
        <authorList>
            <person name="Krzyzanowska D.M."/>
            <person name="Ossowicki A."/>
            <person name="Rajewska M."/>
            <person name="Maciag T."/>
            <person name="Kaczynski Z."/>
            <person name="Czerwicka M."/>
            <person name="Jafra S."/>
        </authorList>
    </citation>
    <scope>NUCLEOTIDE SEQUENCE [LARGE SCALE GENOMIC DNA]</scope>
    <source>
        <strain evidence="1 2">OgA9a</strain>
    </source>
</reference>
<comment type="caution">
    <text evidence="1">The sequence shown here is derived from an EMBL/GenBank/DDBJ whole genome shotgun (WGS) entry which is preliminary data.</text>
</comment>
<dbReference type="EMBL" id="NNRL01000164">
    <property type="protein sequence ID" value="OYR09232.1"/>
    <property type="molecule type" value="Genomic_DNA"/>
</dbReference>
<name>A0A256F321_9HYPH</name>
<dbReference type="AlphaFoldDB" id="A0A256F321"/>
<dbReference type="Proteomes" id="UP000216478">
    <property type="component" value="Unassembled WGS sequence"/>
</dbReference>
<keyword evidence="2" id="KW-1185">Reference proteome</keyword>
<proteinExistence type="predicted"/>
<evidence type="ECO:0000313" key="1">
    <source>
        <dbReference type="EMBL" id="OYR09232.1"/>
    </source>
</evidence>
<sequence length="59" mass="6562">MISLNNTTKEIQMNESRFAKHIKPVPGKMAVIDVGARIVKRMTHDITVGKMKAIANAKK</sequence>